<reference evidence="1" key="1">
    <citation type="submission" date="2018-11" db="EMBL/GenBank/DDBJ databases">
        <authorList>
            <person name="Alioto T."/>
            <person name="Alioto T."/>
        </authorList>
    </citation>
    <scope>NUCLEOTIDE SEQUENCE</scope>
</reference>
<dbReference type="AlphaFoldDB" id="A0A8B6DUD8"/>
<evidence type="ECO:0000313" key="2">
    <source>
        <dbReference type="Proteomes" id="UP000596742"/>
    </source>
</evidence>
<dbReference type="OrthoDB" id="6112280at2759"/>
<name>A0A8B6DUD8_MYTGA</name>
<keyword evidence="2" id="KW-1185">Reference proteome</keyword>
<comment type="caution">
    <text evidence="1">The sequence shown here is derived from an EMBL/GenBank/DDBJ whole genome shotgun (WGS) entry which is preliminary data.</text>
</comment>
<proteinExistence type="predicted"/>
<gene>
    <name evidence="1" type="ORF">MGAL_10B067136</name>
</gene>
<evidence type="ECO:0000313" key="1">
    <source>
        <dbReference type="EMBL" id="VDI24666.1"/>
    </source>
</evidence>
<sequence length="176" mass="19988">MQAADGEHLVKISWSIKGYHAFHIRPPINIDLNIEIENNNRYDENAVLVKIPDLVDLPEHVLNQLPEGSNQRPLRQLAGRPVGRVPANVCKAFKQLLQTQMAKKVICRYTGMAAPSRNPPSHQRFHRTNRIFDIPGGGAELSCDYFILINKSHFREAMRVLENCIPFQDLDARLSA</sequence>
<accession>A0A8B6DUD8</accession>
<protein>
    <submittedName>
        <fullName evidence="1">Uncharacterized protein</fullName>
    </submittedName>
</protein>
<organism evidence="1 2">
    <name type="scientific">Mytilus galloprovincialis</name>
    <name type="common">Mediterranean mussel</name>
    <dbReference type="NCBI Taxonomy" id="29158"/>
    <lineage>
        <taxon>Eukaryota</taxon>
        <taxon>Metazoa</taxon>
        <taxon>Spiralia</taxon>
        <taxon>Lophotrochozoa</taxon>
        <taxon>Mollusca</taxon>
        <taxon>Bivalvia</taxon>
        <taxon>Autobranchia</taxon>
        <taxon>Pteriomorphia</taxon>
        <taxon>Mytilida</taxon>
        <taxon>Mytiloidea</taxon>
        <taxon>Mytilidae</taxon>
        <taxon>Mytilinae</taxon>
        <taxon>Mytilus</taxon>
    </lineage>
</organism>
<dbReference type="EMBL" id="UYJE01004056">
    <property type="protein sequence ID" value="VDI24666.1"/>
    <property type="molecule type" value="Genomic_DNA"/>
</dbReference>
<dbReference type="Proteomes" id="UP000596742">
    <property type="component" value="Unassembled WGS sequence"/>
</dbReference>